<feature type="non-terminal residue" evidence="1">
    <location>
        <position position="1"/>
    </location>
</feature>
<sequence>LRNAANVIGGLKDTHLSNFFRRILNKSDRATAISATARKLGVIIYNMVTKKEPYNPPTAYLMLDQKRKMGLVKHIKKQIPKFDLTTQDLGLATT</sequence>
<reference evidence="1 2" key="1">
    <citation type="submission" date="2018-05" db="EMBL/GenBank/DDBJ databases">
        <title>Genomic Encyclopedia of Archaeal and Bacterial Type Strains, Phase II (KMG-II): from individual species to whole genera.</title>
        <authorList>
            <person name="Goeker M."/>
        </authorList>
    </citation>
    <scope>NUCLEOTIDE SEQUENCE [LARGE SCALE GENOMIC DNA]</scope>
    <source>
        <strain evidence="1 2">DSM 22214</strain>
    </source>
</reference>
<protein>
    <recommendedName>
        <fullName evidence="3">Transposase IS116/IS110/IS902 family protein</fullName>
    </recommendedName>
</protein>
<evidence type="ECO:0000313" key="1">
    <source>
        <dbReference type="EMBL" id="PWK16977.1"/>
    </source>
</evidence>
<dbReference type="Proteomes" id="UP000245489">
    <property type="component" value="Unassembled WGS sequence"/>
</dbReference>
<dbReference type="AlphaFoldDB" id="A0A316DFD0"/>
<name>A0A316DFD0_9BACT</name>
<keyword evidence="2" id="KW-1185">Reference proteome</keyword>
<accession>A0A316DFD0</accession>
<comment type="caution">
    <text evidence="1">The sequence shown here is derived from an EMBL/GenBank/DDBJ whole genome shotgun (WGS) entry which is preliminary data.</text>
</comment>
<gene>
    <name evidence="1" type="ORF">LV89_04635</name>
</gene>
<evidence type="ECO:0000313" key="2">
    <source>
        <dbReference type="Proteomes" id="UP000245489"/>
    </source>
</evidence>
<proteinExistence type="predicted"/>
<evidence type="ECO:0008006" key="3">
    <source>
        <dbReference type="Google" id="ProtNLM"/>
    </source>
</evidence>
<dbReference type="EMBL" id="QGGO01000040">
    <property type="protein sequence ID" value="PWK16977.1"/>
    <property type="molecule type" value="Genomic_DNA"/>
</dbReference>
<organism evidence="1 2">
    <name type="scientific">Arcicella aurantiaca</name>
    <dbReference type="NCBI Taxonomy" id="591202"/>
    <lineage>
        <taxon>Bacteria</taxon>
        <taxon>Pseudomonadati</taxon>
        <taxon>Bacteroidota</taxon>
        <taxon>Cytophagia</taxon>
        <taxon>Cytophagales</taxon>
        <taxon>Flectobacillaceae</taxon>
        <taxon>Arcicella</taxon>
    </lineage>
</organism>